<dbReference type="PANTHER" id="PTHR43736:SF1">
    <property type="entry name" value="DIHYDRONEOPTERIN TRIPHOSPHATE DIPHOSPHATASE"/>
    <property type="match status" value="1"/>
</dbReference>
<dbReference type="EMBL" id="LS974202">
    <property type="protein sequence ID" value="SSC11909.1"/>
    <property type="molecule type" value="Genomic_DNA"/>
</dbReference>
<feature type="domain" description="Nudix hydrolase" evidence="3">
    <location>
        <begin position="45"/>
        <end position="171"/>
    </location>
</feature>
<keyword evidence="5" id="KW-1185">Reference proteome</keyword>
<evidence type="ECO:0000256" key="2">
    <source>
        <dbReference type="RuleBase" id="RU003476"/>
    </source>
</evidence>
<dbReference type="InterPro" id="IPR020476">
    <property type="entry name" value="Nudix_hydrolase"/>
</dbReference>
<dbReference type="RefSeq" id="WP_197712697.1">
    <property type="nucleotide sequence ID" value="NZ_LS974202.1"/>
</dbReference>
<proteinExistence type="inferred from homology"/>
<name>A0A7Z7PMJ1_9BACT</name>
<evidence type="ECO:0000259" key="3">
    <source>
        <dbReference type="PROSITE" id="PS51462"/>
    </source>
</evidence>
<dbReference type="InterPro" id="IPR014078">
    <property type="entry name" value="Nudix_YtkD"/>
</dbReference>
<dbReference type="PANTHER" id="PTHR43736">
    <property type="entry name" value="ADP-RIBOSE PYROPHOSPHATASE"/>
    <property type="match status" value="1"/>
</dbReference>
<comment type="similarity">
    <text evidence="2">Belongs to the Nudix hydrolase family.</text>
</comment>
<dbReference type="Pfam" id="PF00293">
    <property type="entry name" value="NUDIX"/>
    <property type="match status" value="1"/>
</dbReference>
<dbReference type="InterPro" id="IPR000086">
    <property type="entry name" value="NUDIX_hydrolase_dom"/>
</dbReference>
<dbReference type="InterPro" id="IPR015797">
    <property type="entry name" value="NUDIX_hydrolase-like_dom_sf"/>
</dbReference>
<dbReference type="KEGG" id="minf:MESINF_0460"/>
<dbReference type="PROSITE" id="PS00893">
    <property type="entry name" value="NUDIX_BOX"/>
    <property type="match status" value="1"/>
</dbReference>
<reference evidence="4 5" key="1">
    <citation type="submission" date="2017-01" db="EMBL/GenBank/DDBJ databases">
        <authorList>
            <person name="Erauso G."/>
        </authorList>
    </citation>
    <scope>NUCLEOTIDE SEQUENCE [LARGE SCALE GENOMIC DNA]</scope>
    <source>
        <strain evidence="4">MESINF1</strain>
    </source>
</reference>
<evidence type="ECO:0000313" key="4">
    <source>
        <dbReference type="EMBL" id="SSC11909.1"/>
    </source>
</evidence>
<sequence length="176" mass="20494">MYFEIRIKLFIQGATNGIIFLEGLKAAGEVMEDHTPEIRFHTDLEYILTYVVIGTRYLDKWVFVRHKLRRTWEIPGGHIEEDETPLEAAQRELQEETGARFFELYEICSYSVLKNGAATSGKLFYAKVTELGELHPGSEIGKIALRVGLPVRLTYPEIQPWLFKKIVKWERNFERS</sequence>
<organism evidence="4 5">
    <name type="scientific">Mesotoga infera</name>
    <dbReference type="NCBI Taxonomy" id="1236046"/>
    <lineage>
        <taxon>Bacteria</taxon>
        <taxon>Thermotogati</taxon>
        <taxon>Thermotogota</taxon>
        <taxon>Thermotogae</taxon>
        <taxon>Kosmotogales</taxon>
        <taxon>Kosmotogaceae</taxon>
        <taxon>Mesotoga</taxon>
    </lineage>
</organism>
<accession>A0A7Z7PMJ1</accession>
<dbReference type="PROSITE" id="PS51462">
    <property type="entry name" value="NUDIX"/>
    <property type="match status" value="1"/>
</dbReference>
<dbReference type="SUPFAM" id="SSF55811">
    <property type="entry name" value="Nudix"/>
    <property type="match status" value="1"/>
</dbReference>
<keyword evidence="1 2" id="KW-0378">Hydrolase</keyword>
<protein>
    <submittedName>
        <fullName evidence="4">Hydrolase, NUDIX family (Modular protein)</fullName>
    </submittedName>
</protein>
<evidence type="ECO:0000256" key="1">
    <source>
        <dbReference type="ARBA" id="ARBA00022801"/>
    </source>
</evidence>
<dbReference type="GO" id="GO:0016787">
    <property type="term" value="F:hydrolase activity"/>
    <property type="evidence" value="ECO:0007669"/>
    <property type="project" value="UniProtKB-KW"/>
</dbReference>
<evidence type="ECO:0000313" key="5">
    <source>
        <dbReference type="Proteomes" id="UP000250796"/>
    </source>
</evidence>
<dbReference type="CDD" id="cd04665">
    <property type="entry name" value="NUDIX_RppH"/>
    <property type="match status" value="1"/>
</dbReference>
<dbReference type="Proteomes" id="UP000250796">
    <property type="component" value="Chromosome MESINF"/>
</dbReference>
<dbReference type="InterPro" id="IPR020084">
    <property type="entry name" value="NUDIX_hydrolase_CS"/>
</dbReference>
<dbReference type="Gene3D" id="3.90.79.10">
    <property type="entry name" value="Nucleoside Triphosphate Pyrophosphohydrolase"/>
    <property type="match status" value="1"/>
</dbReference>
<dbReference type="PRINTS" id="PR00502">
    <property type="entry name" value="NUDIXFAMILY"/>
</dbReference>
<gene>
    <name evidence="4" type="ORF">MESINF_0460</name>
</gene>
<dbReference type="AlphaFoldDB" id="A0A7Z7PMJ1"/>